<proteinExistence type="predicted"/>
<dbReference type="Proteomes" id="UP001055125">
    <property type="component" value="Unassembled WGS sequence"/>
</dbReference>
<evidence type="ECO:0000256" key="1">
    <source>
        <dbReference type="SAM" id="SignalP"/>
    </source>
</evidence>
<reference evidence="2" key="2">
    <citation type="submission" date="2021-08" db="EMBL/GenBank/DDBJ databases">
        <authorList>
            <person name="Tani A."/>
            <person name="Ola A."/>
            <person name="Ogura Y."/>
            <person name="Katsura K."/>
            <person name="Hayashi T."/>
        </authorList>
    </citation>
    <scope>NUCLEOTIDE SEQUENCE</scope>
    <source>
        <strain evidence="2">DSM 19015</strain>
    </source>
</reference>
<keyword evidence="1" id="KW-0732">Signal</keyword>
<evidence type="ECO:0008006" key="4">
    <source>
        <dbReference type="Google" id="ProtNLM"/>
    </source>
</evidence>
<organism evidence="2 3">
    <name type="scientific">Methylobacterium iners</name>
    <dbReference type="NCBI Taxonomy" id="418707"/>
    <lineage>
        <taxon>Bacteria</taxon>
        <taxon>Pseudomonadati</taxon>
        <taxon>Pseudomonadota</taxon>
        <taxon>Alphaproteobacteria</taxon>
        <taxon>Hyphomicrobiales</taxon>
        <taxon>Methylobacteriaceae</taxon>
        <taxon>Methylobacterium</taxon>
    </lineage>
</organism>
<reference evidence="2" key="1">
    <citation type="journal article" date="2021" name="Front. Microbiol.">
        <title>Comprehensive Comparative Genomics and Phenotyping of Methylobacterium Species.</title>
        <authorList>
            <person name="Alessa O."/>
            <person name="Ogura Y."/>
            <person name="Fujitani Y."/>
            <person name="Takami H."/>
            <person name="Hayashi T."/>
            <person name="Sahin N."/>
            <person name="Tani A."/>
        </authorList>
    </citation>
    <scope>NUCLEOTIDE SEQUENCE</scope>
    <source>
        <strain evidence="2">DSM 19015</strain>
    </source>
</reference>
<feature type="signal peptide" evidence="1">
    <location>
        <begin position="1"/>
        <end position="22"/>
    </location>
</feature>
<gene>
    <name evidence="2" type="ORF">OCOJLMKI_4789</name>
</gene>
<sequence length="101" mass="10339">MKPALPGLAAAAALLVGSGAIAQVRPATPALTCAAAADLVARSGAIVLTTGPHTYDFIVRDGGFCPLATTPKATFETTLDNPKCFVGYVCRDRFGEGSNRD</sequence>
<comment type="caution">
    <text evidence="2">The sequence shown here is derived from an EMBL/GenBank/DDBJ whole genome shotgun (WGS) entry which is preliminary data.</text>
</comment>
<evidence type="ECO:0000313" key="2">
    <source>
        <dbReference type="EMBL" id="GJD97557.1"/>
    </source>
</evidence>
<dbReference type="EMBL" id="BPQP01000090">
    <property type="protein sequence ID" value="GJD97557.1"/>
    <property type="molecule type" value="Genomic_DNA"/>
</dbReference>
<accession>A0ABQ4S719</accession>
<evidence type="ECO:0000313" key="3">
    <source>
        <dbReference type="Proteomes" id="UP001055125"/>
    </source>
</evidence>
<name>A0ABQ4S719_9HYPH</name>
<feature type="chain" id="PRO_5045559502" description="Porin" evidence="1">
    <location>
        <begin position="23"/>
        <end position="101"/>
    </location>
</feature>
<keyword evidence="3" id="KW-1185">Reference proteome</keyword>
<dbReference type="RefSeq" id="WP_238246617.1">
    <property type="nucleotide sequence ID" value="NZ_BPQP01000090.1"/>
</dbReference>
<protein>
    <recommendedName>
        <fullName evidence="4">Porin</fullName>
    </recommendedName>
</protein>